<name>A0ABY5Y308_9BACT</name>
<organism evidence="6 7">
    <name type="scientific">Taurinivorans muris</name>
    <dbReference type="NCBI Taxonomy" id="2787751"/>
    <lineage>
        <taxon>Bacteria</taxon>
        <taxon>Pseudomonadati</taxon>
        <taxon>Thermodesulfobacteriota</taxon>
        <taxon>Desulfovibrionia</taxon>
        <taxon>Desulfovibrionales</taxon>
        <taxon>Desulfovibrionaceae</taxon>
        <taxon>Taurinivorans</taxon>
    </lineage>
</organism>
<gene>
    <name evidence="6" type="ORF">JBF11_04570</name>
</gene>
<dbReference type="Proteomes" id="UP001058120">
    <property type="component" value="Chromosome"/>
</dbReference>
<evidence type="ECO:0000256" key="3">
    <source>
        <dbReference type="ARBA" id="ARBA00022741"/>
    </source>
</evidence>
<accession>A0ABY5Y308</accession>
<dbReference type="InterPro" id="IPR027417">
    <property type="entry name" value="P-loop_NTPase"/>
</dbReference>
<dbReference type="EMBL" id="CP065938">
    <property type="protein sequence ID" value="UWX06584.1"/>
    <property type="molecule type" value="Genomic_DNA"/>
</dbReference>
<sequence length="497" mass="56489">MPKLIEIQDLSFTYHTENKEEITALDHIGFTLNQGEHVAIIGENGAGKSTFLQIMRGEIYPSPKNGGKIYWYENGKASDSPLSAREICAIISPKEQDYYARQDWKVNCLEIVLAACSNDYILYREPDTEEILQAVEIAKQLGAEYLLYTPINKLSQGQLRIMLIARALMKKSPVILLDEPLNGLDGETQKLFWNTLEKLAASKLAHKPTIVLTTHLFPLPPYIKRCYEMKQGRLTAIDNDNPSELMKIAEQYQPIPLRHIEKNQDQAMEIILENASIYLEHAEIVKHVNWHIKPKEQWTLIGHNGSGKSTLLNGILGFLPIAHGGTITRNWYQNIQSPPVPLTILDEIKKKIRFVSDSLQIHYTFNDTVFNIIFAGFDGNIGVYREKTSEEEQKIQELIYQLNLGHLTNRPFRSLSTGQARKVLLARAIIGDPALLLLDEPFSGLDPRNKQEIKEFLEYKIAETSLQSILVSHLESDYLSCSTHFGTLFKGEFSLIE</sequence>
<dbReference type="SUPFAM" id="SSF52540">
    <property type="entry name" value="P-loop containing nucleoside triphosphate hydrolases"/>
    <property type="match status" value="2"/>
</dbReference>
<dbReference type="PANTHER" id="PTHR42734">
    <property type="entry name" value="METAL TRANSPORT SYSTEM ATP-BINDING PROTEIN TM_0124-RELATED"/>
    <property type="match status" value="1"/>
</dbReference>
<dbReference type="SMART" id="SM00382">
    <property type="entry name" value="AAA"/>
    <property type="match status" value="2"/>
</dbReference>
<keyword evidence="7" id="KW-1185">Reference proteome</keyword>
<keyword evidence="2" id="KW-0813">Transport</keyword>
<comment type="similarity">
    <text evidence="1">Belongs to the ABC transporter superfamily.</text>
</comment>
<dbReference type="RefSeq" id="WP_334316194.1">
    <property type="nucleotide sequence ID" value="NZ_CP065938.1"/>
</dbReference>
<evidence type="ECO:0000313" key="6">
    <source>
        <dbReference type="EMBL" id="UWX06584.1"/>
    </source>
</evidence>
<reference evidence="6" key="1">
    <citation type="submission" date="2020-12" db="EMBL/GenBank/DDBJ databases">
        <title>Taurinivorans muris gen. nov., sp. nov., fundamental and realized metabolic niche of a ubiquitous sulfidogenic bacterium in the murine intestine.</title>
        <authorList>
            <person name="Ye H."/>
            <person name="Hanson B.T."/>
            <person name="Loy A."/>
        </authorList>
    </citation>
    <scope>NUCLEOTIDE SEQUENCE</scope>
    <source>
        <strain evidence="6">LT0009</strain>
    </source>
</reference>
<evidence type="ECO:0000256" key="1">
    <source>
        <dbReference type="ARBA" id="ARBA00005417"/>
    </source>
</evidence>
<evidence type="ECO:0000256" key="2">
    <source>
        <dbReference type="ARBA" id="ARBA00022448"/>
    </source>
</evidence>
<protein>
    <submittedName>
        <fullName evidence="6">ATP-binding cassette domain-containing protein</fullName>
    </submittedName>
</protein>
<feature type="domain" description="ABC transporter" evidence="5">
    <location>
        <begin position="5"/>
        <end position="256"/>
    </location>
</feature>
<dbReference type="InterPro" id="IPR050153">
    <property type="entry name" value="Metal_Ion_Import_ABC"/>
</dbReference>
<dbReference type="GO" id="GO:0005524">
    <property type="term" value="F:ATP binding"/>
    <property type="evidence" value="ECO:0007669"/>
    <property type="project" value="UniProtKB-KW"/>
</dbReference>
<keyword evidence="3" id="KW-0547">Nucleotide-binding</keyword>
<proteinExistence type="inferred from homology"/>
<evidence type="ECO:0000313" key="7">
    <source>
        <dbReference type="Proteomes" id="UP001058120"/>
    </source>
</evidence>
<dbReference type="Gene3D" id="3.40.50.300">
    <property type="entry name" value="P-loop containing nucleotide triphosphate hydrolases"/>
    <property type="match status" value="2"/>
</dbReference>
<dbReference type="PANTHER" id="PTHR42734:SF5">
    <property type="entry name" value="IRON TRANSPORT SYSTEM ATP-BINDING PROTEIN HI_0361-RELATED"/>
    <property type="match status" value="1"/>
</dbReference>
<dbReference type="Pfam" id="PF00005">
    <property type="entry name" value="ABC_tran"/>
    <property type="match status" value="2"/>
</dbReference>
<dbReference type="InterPro" id="IPR003593">
    <property type="entry name" value="AAA+_ATPase"/>
</dbReference>
<keyword evidence="4 6" id="KW-0067">ATP-binding</keyword>
<dbReference type="PROSITE" id="PS50893">
    <property type="entry name" value="ABC_TRANSPORTER_2"/>
    <property type="match status" value="2"/>
</dbReference>
<dbReference type="InterPro" id="IPR003439">
    <property type="entry name" value="ABC_transporter-like_ATP-bd"/>
</dbReference>
<evidence type="ECO:0000259" key="5">
    <source>
        <dbReference type="PROSITE" id="PS50893"/>
    </source>
</evidence>
<evidence type="ECO:0000256" key="4">
    <source>
        <dbReference type="ARBA" id="ARBA00022840"/>
    </source>
</evidence>
<feature type="domain" description="ABC transporter" evidence="5">
    <location>
        <begin position="270"/>
        <end position="496"/>
    </location>
</feature>